<protein>
    <submittedName>
        <fullName evidence="2">Uncharacterized protein</fullName>
    </submittedName>
</protein>
<evidence type="ECO:0000313" key="3">
    <source>
        <dbReference type="Proteomes" id="UP000632454"/>
    </source>
</evidence>
<keyword evidence="1" id="KW-1133">Transmembrane helix</keyword>
<keyword evidence="1" id="KW-0472">Membrane</keyword>
<feature type="transmembrane region" description="Helical" evidence="1">
    <location>
        <begin position="39"/>
        <end position="62"/>
    </location>
</feature>
<feature type="transmembrane region" description="Helical" evidence="1">
    <location>
        <begin position="12"/>
        <end position="33"/>
    </location>
</feature>
<gene>
    <name evidence="2" type="ORF">GCM10007298_35200</name>
</gene>
<dbReference type="RefSeq" id="WP_188491202.1">
    <property type="nucleotide sequence ID" value="NZ_BMCS01000002.1"/>
</dbReference>
<evidence type="ECO:0000313" key="2">
    <source>
        <dbReference type="EMBL" id="GGF36347.1"/>
    </source>
</evidence>
<evidence type="ECO:0000256" key="1">
    <source>
        <dbReference type="SAM" id="Phobius"/>
    </source>
</evidence>
<dbReference type="Proteomes" id="UP000632454">
    <property type="component" value="Unassembled WGS sequence"/>
</dbReference>
<sequence length="69" mass="7306">MPGQPGDRLLHAALVLFAIGVVAIVTMFAYPALADGDRAPIGVYLLTLGTPIGFVLAIVFALRSGRRQR</sequence>
<accession>A0ABQ1V3V5</accession>
<name>A0ABQ1V3V5_9NOCA</name>
<proteinExistence type="predicted"/>
<reference evidence="3" key="1">
    <citation type="journal article" date="2019" name="Int. J. Syst. Evol. Microbiol.">
        <title>The Global Catalogue of Microorganisms (GCM) 10K type strain sequencing project: providing services to taxonomists for standard genome sequencing and annotation.</title>
        <authorList>
            <consortium name="The Broad Institute Genomics Platform"/>
            <consortium name="The Broad Institute Genome Sequencing Center for Infectious Disease"/>
            <person name="Wu L."/>
            <person name="Ma J."/>
        </authorList>
    </citation>
    <scope>NUCLEOTIDE SEQUENCE [LARGE SCALE GENOMIC DNA]</scope>
    <source>
        <strain evidence="3">CCM 7855</strain>
    </source>
</reference>
<organism evidence="2 3">
    <name type="scientific">Williamsia phyllosphaerae</name>
    <dbReference type="NCBI Taxonomy" id="885042"/>
    <lineage>
        <taxon>Bacteria</taxon>
        <taxon>Bacillati</taxon>
        <taxon>Actinomycetota</taxon>
        <taxon>Actinomycetes</taxon>
        <taxon>Mycobacteriales</taxon>
        <taxon>Nocardiaceae</taxon>
        <taxon>Williamsia</taxon>
    </lineage>
</organism>
<keyword evidence="3" id="KW-1185">Reference proteome</keyword>
<comment type="caution">
    <text evidence="2">The sequence shown here is derived from an EMBL/GenBank/DDBJ whole genome shotgun (WGS) entry which is preliminary data.</text>
</comment>
<dbReference type="EMBL" id="BMCS01000002">
    <property type="protein sequence ID" value="GGF36347.1"/>
    <property type="molecule type" value="Genomic_DNA"/>
</dbReference>
<keyword evidence="1" id="KW-0812">Transmembrane</keyword>